<dbReference type="PANTHER" id="PTHR13847">
    <property type="entry name" value="SARCOSINE DEHYDROGENASE-RELATED"/>
    <property type="match status" value="1"/>
</dbReference>
<evidence type="ECO:0000259" key="6">
    <source>
        <dbReference type="Pfam" id="PF01266"/>
    </source>
</evidence>
<evidence type="ECO:0000256" key="2">
    <source>
        <dbReference type="ARBA" id="ARBA00009410"/>
    </source>
</evidence>
<dbReference type="KEGG" id="tuz:TUZN_1035"/>
<evidence type="ECO:0000256" key="1">
    <source>
        <dbReference type="ARBA" id="ARBA00001974"/>
    </source>
</evidence>
<keyword evidence="8" id="KW-1185">Reference proteome</keyword>
<dbReference type="Gene3D" id="3.30.9.10">
    <property type="entry name" value="D-Amino Acid Oxidase, subunit A, domain 2"/>
    <property type="match status" value="1"/>
</dbReference>
<comment type="similarity">
    <text evidence="2">Belongs to the DadA oxidoreductase family.</text>
</comment>
<dbReference type="PRINTS" id="PR00411">
    <property type="entry name" value="PNDRDTASEI"/>
</dbReference>
<dbReference type="NCBIfam" id="NF040813">
    <property type="entry name" value="pro_dh_Thprot"/>
    <property type="match status" value="1"/>
</dbReference>
<evidence type="ECO:0000256" key="4">
    <source>
        <dbReference type="ARBA" id="ARBA00023002"/>
    </source>
</evidence>
<dbReference type="InterPro" id="IPR036188">
    <property type="entry name" value="FAD/NAD-bd_sf"/>
</dbReference>
<dbReference type="GO" id="GO:0005737">
    <property type="term" value="C:cytoplasm"/>
    <property type="evidence" value="ECO:0007669"/>
    <property type="project" value="TreeGrafter"/>
</dbReference>
<dbReference type="SUPFAM" id="SSF51971">
    <property type="entry name" value="Nucleotide-binding domain"/>
    <property type="match status" value="1"/>
</dbReference>
<dbReference type="EMBL" id="CP002590">
    <property type="protein sequence ID" value="AEA12516.1"/>
    <property type="molecule type" value="Genomic_DNA"/>
</dbReference>
<dbReference type="InterPro" id="IPR006076">
    <property type="entry name" value="FAD-dep_OxRdtase"/>
</dbReference>
<evidence type="ECO:0000313" key="8">
    <source>
        <dbReference type="Proteomes" id="UP000008138"/>
    </source>
</evidence>
<keyword evidence="5" id="KW-0472">Membrane</keyword>
<protein>
    <submittedName>
        <fullName evidence="7">FAD dependent oxidoreductase</fullName>
    </submittedName>
</protein>
<sequence>MCWGRGPTIYIPENYLDVSTFVVVGGGVVGLFAAYYLKREGADVTLLEMGGLAHSSRAAAGVLEFTKFELNRINVRGYAQRYLGMVRRGKAAVRSLDLAWLVLYLKMYGREPGEETWSFLKEMAQFSRREYLRLAEEQNDFELREEPVYEVVDDVEKEAEALRRDPLGPRFEIGEIDGARAIVYLDPLIISTDLAAERLAREISGVKVVNKRAVKVGDGAVELEGGKVLRADAVVVAGGWWSRRFGVPVAPLKGYGVRAKTEKRPGRTVADFVGGVFVVPFSRWVKITGRFDLDPHPDAKYLPNVLEAAARWVGKADVVDASVGFRPCTPDGLPVLERRGDVVFATGTCRLGWTYAPAMGRIAADLALGRRRDTPITTRRFS</sequence>
<evidence type="ECO:0000256" key="5">
    <source>
        <dbReference type="SAM" id="Phobius"/>
    </source>
</evidence>
<reference key="2">
    <citation type="submission" date="2011-03" db="EMBL/GenBank/DDBJ databases">
        <title>Complete genome sequence of the thermoacidophilic crenarchaeon Thermoproteus uzoniensis 768-20.</title>
        <authorList>
            <person name="Mardanov A.V."/>
            <person name="Gumerov V.M."/>
            <person name="Beletsky A.V."/>
            <person name="Prokofeva M.I."/>
            <person name="Bonch-Osmolovskaya E.A."/>
            <person name="Ravin N.V."/>
            <person name="Skryabin K.G."/>
        </authorList>
    </citation>
    <scope>NUCLEOTIDE SEQUENCE</scope>
    <source>
        <strain>768-20</strain>
    </source>
</reference>
<keyword evidence="5" id="KW-0812">Transmembrane</keyword>
<keyword evidence="3" id="KW-0285">Flavoprotein</keyword>
<keyword evidence="4" id="KW-0560">Oxidoreductase</keyword>
<dbReference type="Proteomes" id="UP000008138">
    <property type="component" value="Chromosome"/>
</dbReference>
<feature type="transmembrane region" description="Helical" evidence="5">
    <location>
        <begin position="18"/>
        <end position="37"/>
    </location>
</feature>
<dbReference type="HOGENOM" id="CLU_753592_0_0_2"/>
<dbReference type="Gene3D" id="3.50.50.60">
    <property type="entry name" value="FAD/NAD(P)-binding domain"/>
    <property type="match status" value="1"/>
</dbReference>
<proteinExistence type="inferred from homology"/>
<name>F2L6C0_THEU7</name>
<dbReference type="PANTHER" id="PTHR13847:SF286">
    <property type="entry name" value="D-AMINO ACID DEHYDROGENASE"/>
    <property type="match status" value="1"/>
</dbReference>
<dbReference type="GO" id="GO:0016491">
    <property type="term" value="F:oxidoreductase activity"/>
    <property type="evidence" value="ECO:0007669"/>
    <property type="project" value="UniProtKB-KW"/>
</dbReference>
<dbReference type="eggNOG" id="arCOG00758">
    <property type="taxonomic scope" value="Archaea"/>
</dbReference>
<gene>
    <name evidence="7" type="ordered locus">TUZN_1035</name>
</gene>
<dbReference type="STRING" id="999630.TUZN_1035"/>
<dbReference type="AlphaFoldDB" id="F2L6C0"/>
<dbReference type="InterPro" id="IPR053679">
    <property type="entry name" value="DadA_oxidoreductase"/>
</dbReference>
<organism evidence="7 8">
    <name type="scientific">Thermoproteus uzoniensis (strain 768-20)</name>
    <dbReference type="NCBI Taxonomy" id="999630"/>
    <lineage>
        <taxon>Archaea</taxon>
        <taxon>Thermoproteota</taxon>
        <taxon>Thermoprotei</taxon>
        <taxon>Thermoproteales</taxon>
        <taxon>Thermoproteaceae</taxon>
        <taxon>Thermoproteus</taxon>
    </lineage>
</organism>
<comment type="cofactor">
    <cofactor evidence="1">
        <name>FAD</name>
        <dbReference type="ChEBI" id="CHEBI:57692"/>
    </cofactor>
</comment>
<keyword evidence="5" id="KW-1133">Transmembrane helix</keyword>
<dbReference type="Pfam" id="PF01266">
    <property type="entry name" value="DAO"/>
    <property type="match status" value="1"/>
</dbReference>
<feature type="domain" description="FAD dependent oxidoreductase" evidence="6">
    <location>
        <begin position="21"/>
        <end position="366"/>
    </location>
</feature>
<accession>F2L6C0</accession>
<evidence type="ECO:0000313" key="7">
    <source>
        <dbReference type="EMBL" id="AEA12516.1"/>
    </source>
</evidence>
<reference evidence="7 8" key="1">
    <citation type="journal article" date="2011" name="J. Bacteriol.">
        <title>Complete genome sequence of the thermoacidophilic crenarchaeon Thermoproteus uzoniensis 768-20.</title>
        <authorList>
            <person name="Mardanov A.V."/>
            <person name="Gumerov V.M."/>
            <person name="Beletsky A.V."/>
            <person name="Prokofeva M.I."/>
            <person name="Bonch-Osmolovskaya E.A."/>
            <person name="Ravin N.V."/>
            <person name="Skryabin K.G."/>
        </authorList>
    </citation>
    <scope>NUCLEOTIDE SEQUENCE [LARGE SCALE GENOMIC DNA]</scope>
    <source>
        <strain evidence="7 8">768-20</strain>
    </source>
</reference>
<evidence type="ECO:0000256" key="3">
    <source>
        <dbReference type="ARBA" id="ARBA00022630"/>
    </source>
</evidence>